<organism evidence="2 3">
    <name type="scientific">Faunimonas pinastri</name>
    <dbReference type="NCBI Taxonomy" id="1855383"/>
    <lineage>
        <taxon>Bacteria</taxon>
        <taxon>Pseudomonadati</taxon>
        <taxon>Pseudomonadota</taxon>
        <taxon>Alphaproteobacteria</taxon>
        <taxon>Hyphomicrobiales</taxon>
        <taxon>Afifellaceae</taxon>
        <taxon>Faunimonas</taxon>
    </lineage>
</organism>
<dbReference type="AlphaFoldDB" id="A0A1H9MSZ5"/>
<evidence type="ECO:0000313" key="2">
    <source>
        <dbReference type="EMBL" id="SER26836.1"/>
    </source>
</evidence>
<keyword evidence="1" id="KW-0472">Membrane</keyword>
<feature type="transmembrane region" description="Helical" evidence="1">
    <location>
        <begin position="12"/>
        <end position="37"/>
    </location>
</feature>
<dbReference type="EMBL" id="FOFG01000014">
    <property type="protein sequence ID" value="SER26836.1"/>
    <property type="molecule type" value="Genomic_DNA"/>
</dbReference>
<proteinExistence type="predicted"/>
<gene>
    <name evidence="2" type="ORF">SAMN05216548_11437</name>
</gene>
<keyword evidence="3" id="KW-1185">Reference proteome</keyword>
<keyword evidence="1" id="KW-0812">Transmembrane</keyword>
<accession>A0A1H9MSZ5</accession>
<evidence type="ECO:0000256" key="1">
    <source>
        <dbReference type="SAM" id="Phobius"/>
    </source>
</evidence>
<dbReference type="STRING" id="1855383.SAMN05216548_11437"/>
<sequence length="38" mass="4440">MKKFLNTADLMLWRYVNSDLFACTVLFLTFVIVLASVR</sequence>
<dbReference type="Proteomes" id="UP000199647">
    <property type="component" value="Unassembled WGS sequence"/>
</dbReference>
<reference evidence="2 3" key="1">
    <citation type="submission" date="2016-10" db="EMBL/GenBank/DDBJ databases">
        <authorList>
            <person name="de Groot N.N."/>
        </authorList>
    </citation>
    <scope>NUCLEOTIDE SEQUENCE [LARGE SCALE GENOMIC DNA]</scope>
    <source>
        <strain evidence="2 3">A52C2</strain>
    </source>
</reference>
<protein>
    <submittedName>
        <fullName evidence="2">Uncharacterized protein</fullName>
    </submittedName>
</protein>
<name>A0A1H9MSZ5_9HYPH</name>
<keyword evidence="1" id="KW-1133">Transmembrane helix</keyword>
<evidence type="ECO:0000313" key="3">
    <source>
        <dbReference type="Proteomes" id="UP000199647"/>
    </source>
</evidence>